<name>A0A067N7X0_PLEO1</name>
<dbReference type="AlphaFoldDB" id="A0A067N7X0"/>
<accession>A0A067N7X0</accession>
<dbReference type="VEuPathDB" id="FungiDB:PLEOSDRAFT_1108708"/>
<dbReference type="Pfam" id="PF17667">
    <property type="entry name" value="Pkinase_fungal"/>
    <property type="match status" value="1"/>
</dbReference>
<dbReference type="HOGENOM" id="CLU_409985_0_0_1"/>
<dbReference type="OrthoDB" id="3271139at2759"/>
<evidence type="ECO:0000313" key="3">
    <source>
        <dbReference type="EMBL" id="KDQ23075.1"/>
    </source>
</evidence>
<evidence type="ECO:0000256" key="1">
    <source>
        <dbReference type="SAM" id="MobiDB-lite"/>
    </source>
</evidence>
<protein>
    <recommendedName>
        <fullName evidence="2">Fungal-type protein kinase domain-containing protein</fullName>
    </recommendedName>
</protein>
<evidence type="ECO:0000313" key="4">
    <source>
        <dbReference type="Proteomes" id="UP000027073"/>
    </source>
</evidence>
<feature type="region of interest" description="Disordered" evidence="1">
    <location>
        <begin position="382"/>
        <end position="419"/>
    </location>
</feature>
<feature type="compositionally biased region" description="Polar residues" evidence="1">
    <location>
        <begin position="408"/>
        <end position="419"/>
    </location>
</feature>
<organism evidence="3 4">
    <name type="scientific">Pleurotus ostreatus (strain PC15)</name>
    <name type="common">Oyster mushroom</name>
    <dbReference type="NCBI Taxonomy" id="1137138"/>
    <lineage>
        <taxon>Eukaryota</taxon>
        <taxon>Fungi</taxon>
        <taxon>Dikarya</taxon>
        <taxon>Basidiomycota</taxon>
        <taxon>Agaricomycotina</taxon>
        <taxon>Agaricomycetes</taxon>
        <taxon>Agaricomycetidae</taxon>
        <taxon>Agaricales</taxon>
        <taxon>Pleurotineae</taxon>
        <taxon>Pleurotaceae</taxon>
        <taxon>Pleurotus</taxon>
    </lineage>
</organism>
<dbReference type="Proteomes" id="UP000027073">
    <property type="component" value="Unassembled WGS sequence"/>
</dbReference>
<proteinExistence type="predicted"/>
<feature type="domain" description="Fungal-type protein kinase" evidence="2">
    <location>
        <begin position="133"/>
        <end position="305"/>
    </location>
</feature>
<sequence length="672" mass="75857">MSAYDLGDTLNDVAPDLFLTELVENWRQTYARPSSRLTESLSKVKAELIKGDLLSSHRGFCQILGAQRDGGAKYEIYSHIKETVTKTQSALRQVSAEYESEQISDHPSYVTFLDGGIFLAASNEERAADCVAEKDDDELKIHDSILAAEFNKKNNPKASFDNVKKAIGAATSTLYNDPCRRHVYAMTLQGKQLRMWYFCRSHHLAPIQHPQNDFLLFLLFLISATKEELGFDPTVVRVIRRTGTVFRYKVGDVYYETVGDPLNQDAAYHISSRSTCVWKVRKVILDGAGWREDERDTELHVLRDVWLYHGSTMEKDIQDQIFGKFDEGTREKARPHFLTILQDVEVSFKTNDVERKDITPLATGLSFAILDPVTKNRILKGPRVSKAPLDQGASKISFQPSREAPKPASTSVQSSRSAVNPYTTLQTLSPLRNVLTAQSLAWTIYDKQEDTTAAVKATGIGKIPDLEYCRPYEDSKPNEPITGTPYFLPTEYSTQTYQFFPPENDGPAQKVSFNFYHDLESLIWVYIWFLFNHVPTSLLVADKGLQKAAKSLQASASSWFASEFWAMTGTSPGPWLEQVQTVVIRQSFASAQRELQKQEPDKHTRRWPRELFKDTPYTGFRDYIAKHFSSLASLPVTSLSGIIKPESKAEGDTENEDHEDNDTAIVDYAACA</sequence>
<dbReference type="InParanoid" id="A0A067N7X0"/>
<gene>
    <name evidence="3" type="ORF">PLEOSDRAFT_1108708</name>
</gene>
<reference evidence="4" key="1">
    <citation type="journal article" date="2014" name="Proc. Natl. Acad. Sci. U.S.A.">
        <title>Extensive sampling of basidiomycete genomes demonstrates inadequacy of the white-rot/brown-rot paradigm for wood decay fungi.</title>
        <authorList>
            <person name="Riley R."/>
            <person name="Salamov A.A."/>
            <person name="Brown D.W."/>
            <person name="Nagy L.G."/>
            <person name="Floudas D."/>
            <person name="Held B.W."/>
            <person name="Levasseur A."/>
            <person name="Lombard V."/>
            <person name="Morin E."/>
            <person name="Otillar R."/>
            <person name="Lindquist E.A."/>
            <person name="Sun H."/>
            <person name="LaButti K.M."/>
            <person name="Schmutz J."/>
            <person name="Jabbour D."/>
            <person name="Luo H."/>
            <person name="Baker S.E."/>
            <person name="Pisabarro A.G."/>
            <person name="Walton J.D."/>
            <person name="Blanchette R.A."/>
            <person name="Henrissat B."/>
            <person name="Martin F."/>
            <person name="Cullen D."/>
            <person name="Hibbett D.S."/>
            <person name="Grigoriev I.V."/>
        </authorList>
    </citation>
    <scope>NUCLEOTIDE SEQUENCE [LARGE SCALE GENOMIC DNA]</scope>
    <source>
        <strain evidence="4">PC15</strain>
    </source>
</reference>
<dbReference type="InterPro" id="IPR040976">
    <property type="entry name" value="Pkinase_fungal"/>
</dbReference>
<dbReference type="EMBL" id="KL198013">
    <property type="protein sequence ID" value="KDQ23075.1"/>
    <property type="molecule type" value="Genomic_DNA"/>
</dbReference>
<evidence type="ECO:0000259" key="2">
    <source>
        <dbReference type="Pfam" id="PF17667"/>
    </source>
</evidence>